<evidence type="ECO:0000313" key="6">
    <source>
        <dbReference type="Proteomes" id="UP000071859"/>
    </source>
</evidence>
<feature type="signal peptide" evidence="4">
    <location>
        <begin position="1"/>
        <end position="28"/>
    </location>
</feature>
<evidence type="ECO:0000313" key="5">
    <source>
        <dbReference type="EMBL" id="SAL05591.1"/>
    </source>
</evidence>
<gene>
    <name evidence="5" type="ORF">AWB78_07587</name>
</gene>
<keyword evidence="6" id="KW-1185">Reference proteome</keyword>
<dbReference type="AlphaFoldDB" id="A0A158EFB8"/>
<comment type="subcellular location">
    <subcellularLocation>
        <location evidence="1">Periplasm</location>
    </subcellularLocation>
</comment>
<comment type="caution">
    <text evidence="5">The sequence shown here is derived from an EMBL/GenBank/DDBJ whole genome shotgun (WGS) entry which is preliminary data.</text>
</comment>
<evidence type="ECO:0000256" key="3">
    <source>
        <dbReference type="ARBA" id="ARBA00022729"/>
    </source>
</evidence>
<dbReference type="PANTHER" id="PTHR30024">
    <property type="entry name" value="ALIPHATIC SULFONATES-BINDING PROTEIN-RELATED"/>
    <property type="match status" value="1"/>
</dbReference>
<organism evidence="5 6">
    <name type="scientific">Caballeronia calidae</name>
    <dbReference type="NCBI Taxonomy" id="1777139"/>
    <lineage>
        <taxon>Bacteria</taxon>
        <taxon>Pseudomonadati</taxon>
        <taxon>Pseudomonadota</taxon>
        <taxon>Betaproteobacteria</taxon>
        <taxon>Burkholderiales</taxon>
        <taxon>Burkholderiaceae</taxon>
        <taxon>Caballeronia</taxon>
    </lineage>
</organism>
<name>A0A158EFB8_9BURK</name>
<dbReference type="Gene3D" id="3.40.190.10">
    <property type="entry name" value="Periplasmic binding protein-like II"/>
    <property type="match status" value="2"/>
</dbReference>
<sequence>MGDRSIIKMFKKASFVALALFVSQVSMADSTREVSIGQNSPSLPAAASRIANELGLFEKHNIKAKVVPMDNASVTTMGMISGSLDFATTAPTDVVVSQARGQKVVAVCSVYTGFAGVLVLSKAAAAKTGVSATAPVKDRLKALNGLLIASPSATSTYTFAYKSAAEAAGANIKFVYMSQPAMVAALESGSIQGFIAGSPVYARPIVAGSGVMWINGPKRELGDQYTPINALTLNARRDFAQDNQSLVKNLTAVYADLGKAVEERPAAVKAAILKLYPELDSKTVELIYATESQGFKAKPLTKADMAHEIAFVQKSGMPIQTEKLDPAAMIFP</sequence>
<dbReference type="Pfam" id="PF13379">
    <property type="entry name" value="NMT1_2"/>
    <property type="match status" value="1"/>
</dbReference>
<dbReference type="SUPFAM" id="SSF53850">
    <property type="entry name" value="Periplasmic binding protein-like II"/>
    <property type="match status" value="1"/>
</dbReference>
<dbReference type="Proteomes" id="UP000071859">
    <property type="component" value="Unassembled WGS sequence"/>
</dbReference>
<dbReference type="GO" id="GO:0042597">
    <property type="term" value="C:periplasmic space"/>
    <property type="evidence" value="ECO:0007669"/>
    <property type="project" value="UniProtKB-SubCell"/>
</dbReference>
<dbReference type="EMBL" id="FCOX02000085">
    <property type="protein sequence ID" value="SAL05591.1"/>
    <property type="molecule type" value="Genomic_DNA"/>
</dbReference>
<comment type="similarity">
    <text evidence="2">Belongs to the bacterial solute-binding protein SsuA/TauA family.</text>
</comment>
<reference evidence="5" key="1">
    <citation type="submission" date="2016-01" db="EMBL/GenBank/DDBJ databases">
        <authorList>
            <person name="Peeters C."/>
        </authorList>
    </citation>
    <scope>NUCLEOTIDE SEQUENCE</scope>
    <source>
        <strain evidence="5">LMG 29321</strain>
    </source>
</reference>
<accession>A0A158EFB8</accession>
<evidence type="ECO:0000256" key="4">
    <source>
        <dbReference type="SAM" id="SignalP"/>
    </source>
</evidence>
<dbReference type="OrthoDB" id="286202at2"/>
<evidence type="ECO:0000256" key="1">
    <source>
        <dbReference type="ARBA" id="ARBA00004418"/>
    </source>
</evidence>
<feature type="chain" id="PRO_5007625136" evidence="4">
    <location>
        <begin position="29"/>
        <end position="332"/>
    </location>
</feature>
<proteinExistence type="inferred from homology"/>
<evidence type="ECO:0000256" key="2">
    <source>
        <dbReference type="ARBA" id="ARBA00010742"/>
    </source>
</evidence>
<dbReference type="RefSeq" id="WP_157697743.1">
    <property type="nucleotide sequence ID" value="NZ_FCOX02000085.1"/>
</dbReference>
<keyword evidence="3 4" id="KW-0732">Signal</keyword>
<protein>
    <submittedName>
        <fullName evidence="5">NMT1/THI5 like protein</fullName>
    </submittedName>
</protein>
<dbReference type="PANTHER" id="PTHR30024:SF47">
    <property type="entry name" value="TAURINE-BINDING PERIPLASMIC PROTEIN"/>
    <property type="match status" value="1"/>
</dbReference>